<dbReference type="Pfam" id="PF02949">
    <property type="entry name" value="7tm_6"/>
    <property type="match status" value="1"/>
</dbReference>
<reference evidence="10" key="1">
    <citation type="submission" date="2021-05" db="EMBL/GenBank/DDBJ databases">
        <authorList>
            <person name="Alioto T."/>
            <person name="Alioto T."/>
            <person name="Gomez Garrido J."/>
        </authorList>
    </citation>
    <scope>NUCLEOTIDE SEQUENCE</scope>
</reference>
<dbReference type="InterPro" id="IPR004117">
    <property type="entry name" value="7tm6_olfct_rcpt"/>
</dbReference>
<keyword evidence="4" id="KW-0552">Olfaction</keyword>
<dbReference type="GO" id="GO:0016020">
    <property type="term" value="C:membrane"/>
    <property type="evidence" value="ECO:0007669"/>
    <property type="project" value="UniProtKB-SubCell"/>
</dbReference>
<dbReference type="EMBL" id="HBUF01075227">
    <property type="protein sequence ID" value="CAG6630923.1"/>
    <property type="molecule type" value="Transcribed_RNA"/>
</dbReference>
<proteinExistence type="predicted"/>
<accession>A0A8D8QFE0</accession>
<evidence type="ECO:0000313" key="10">
    <source>
        <dbReference type="EMBL" id="CAG6630923.1"/>
    </source>
</evidence>
<protein>
    <recommendedName>
        <fullName evidence="11">Odorant receptor</fullName>
    </recommendedName>
</protein>
<evidence type="ECO:0000256" key="9">
    <source>
        <dbReference type="SAM" id="Phobius"/>
    </source>
</evidence>
<dbReference type="AlphaFoldDB" id="A0A8D8QFE0"/>
<keyword evidence="6 9" id="KW-0472">Membrane</keyword>
<keyword evidence="5 9" id="KW-1133">Transmembrane helix</keyword>
<keyword evidence="2" id="KW-0716">Sensory transduction</keyword>
<evidence type="ECO:0000256" key="4">
    <source>
        <dbReference type="ARBA" id="ARBA00022725"/>
    </source>
</evidence>
<evidence type="ECO:0000256" key="6">
    <source>
        <dbReference type="ARBA" id="ARBA00023136"/>
    </source>
</evidence>
<evidence type="ECO:0000256" key="5">
    <source>
        <dbReference type="ARBA" id="ARBA00022989"/>
    </source>
</evidence>
<feature type="transmembrane region" description="Helical" evidence="9">
    <location>
        <begin position="26"/>
        <end position="49"/>
    </location>
</feature>
<keyword evidence="3 9" id="KW-0812">Transmembrane</keyword>
<dbReference type="GO" id="GO:0004984">
    <property type="term" value="F:olfactory receptor activity"/>
    <property type="evidence" value="ECO:0007669"/>
    <property type="project" value="InterPro"/>
</dbReference>
<comment type="subcellular location">
    <subcellularLocation>
        <location evidence="1">Membrane</location>
        <topology evidence="1">Multi-pass membrane protein</topology>
    </subcellularLocation>
</comment>
<dbReference type="GO" id="GO:0007165">
    <property type="term" value="P:signal transduction"/>
    <property type="evidence" value="ECO:0007669"/>
    <property type="project" value="UniProtKB-KW"/>
</dbReference>
<dbReference type="GO" id="GO:0005549">
    <property type="term" value="F:odorant binding"/>
    <property type="evidence" value="ECO:0007669"/>
    <property type="project" value="InterPro"/>
</dbReference>
<evidence type="ECO:0000256" key="8">
    <source>
        <dbReference type="ARBA" id="ARBA00023224"/>
    </source>
</evidence>
<evidence type="ECO:0000256" key="7">
    <source>
        <dbReference type="ARBA" id="ARBA00023170"/>
    </source>
</evidence>
<evidence type="ECO:0000256" key="1">
    <source>
        <dbReference type="ARBA" id="ARBA00004141"/>
    </source>
</evidence>
<organism evidence="10">
    <name type="scientific">Cacopsylla melanoneura</name>
    <dbReference type="NCBI Taxonomy" id="428564"/>
    <lineage>
        <taxon>Eukaryota</taxon>
        <taxon>Metazoa</taxon>
        <taxon>Ecdysozoa</taxon>
        <taxon>Arthropoda</taxon>
        <taxon>Hexapoda</taxon>
        <taxon>Insecta</taxon>
        <taxon>Pterygota</taxon>
        <taxon>Neoptera</taxon>
        <taxon>Paraneoptera</taxon>
        <taxon>Hemiptera</taxon>
        <taxon>Sternorrhyncha</taxon>
        <taxon>Psylloidea</taxon>
        <taxon>Psyllidae</taxon>
        <taxon>Psyllinae</taxon>
        <taxon>Cacopsylla</taxon>
    </lineage>
</organism>
<keyword evidence="8" id="KW-0807">Transducer</keyword>
<evidence type="ECO:0000256" key="3">
    <source>
        <dbReference type="ARBA" id="ARBA00022692"/>
    </source>
</evidence>
<keyword evidence="7" id="KW-0675">Receptor</keyword>
<evidence type="ECO:0000256" key="2">
    <source>
        <dbReference type="ARBA" id="ARBA00022606"/>
    </source>
</evidence>
<evidence type="ECO:0008006" key="11">
    <source>
        <dbReference type="Google" id="ProtNLM"/>
    </source>
</evidence>
<sequence>MTFMANHFSQANRNVIQWCHLVDRTYFYGLLAVTALTYCGSIIVCYFPSSAEETELMRYIYKRSHPERQFQTSFWFPFIDDSESYYYEVIFYAQFFLIYLQVFIGNTAMSAIPCLIVHLIGQYKILCEFIEKFGREENPKGFYIYYTDLKNNRFIVRNKPLTGKSKEKYERSFCRQVIRYHQELLQFQKKVCGPTYIND</sequence>
<name>A0A8D8QFE0_9HEMI</name>